<organism evidence="1">
    <name type="scientific">Strongyloides ratti</name>
    <name type="common">Parasitic roundworm</name>
    <dbReference type="NCBI Taxonomy" id="34506"/>
    <lineage>
        <taxon>Eukaryota</taxon>
        <taxon>Metazoa</taxon>
        <taxon>Ecdysozoa</taxon>
        <taxon>Nematoda</taxon>
        <taxon>Chromadorea</taxon>
        <taxon>Rhabditida</taxon>
        <taxon>Tylenchina</taxon>
        <taxon>Panagrolaimomorpha</taxon>
        <taxon>Strongyloidoidea</taxon>
        <taxon>Strongyloididae</taxon>
        <taxon>Strongyloides</taxon>
    </lineage>
</organism>
<proteinExistence type="predicted"/>
<dbReference type="CTD" id="36378415"/>
<dbReference type="RefSeq" id="XP_024505251.1">
    <property type="nucleotide sequence ID" value="XM_024651589.1"/>
</dbReference>
<reference evidence="3" key="2">
    <citation type="submission" date="2020-12" db="UniProtKB">
        <authorList>
            <consortium name="WormBaseParasite"/>
        </authorList>
    </citation>
    <scope>IDENTIFICATION</scope>
</reference>
<dbReference type="GeneID" id="36378415"/>
<evidence type="ECO:0000313" key="2">
    <source>
        <dbReference type="Proteomes" id="UP000035682"/>
    </source>
</evidence>
<gene>
    <name evidence="1 3 4" type="ORF">SRAE_2000072150</name>
</gene>
<keyword evidence="2" id="KW-1185">Reference proteome</keyword>
<evidence type="ECO:0000313" key="4">
    <source>
        <dbReference type="WormBase" id="SRAE_2000072150"/>
    </source>
</evidence>
<reference evidence="1 2" key="1">
    <citation type="submission" date="2014-09" db="EMBL/GenBank/DDBJ databases">
        <authorList>
            <person name="Martin A.A."/>
        </authorList>
    </citation>
    <scope>NUCLEOTIDE SEQUENCE</scope>
    <source>
        <strain evidence="2">ED321</strain>
        <strain evidence="1">ED321 Heterogonic</strain>
    </source>
</reference>
<name>A0A090L8D5_STRRB</name>
<dbReference type="WormBase" id="SRAE_2000072150">
    <property type="protein sequence ID" value="SRP04329"/>
    <property type="gene ID" value="WBGene00260921"/>
</dbReference>
<protein>
    <submittedName>
        <fullName evidence="1 3">Uncharacterized protein</fullName>
    </submittedName>
</protein>
<dbReference type="WBParaSite" id="SRAE_2000072150.1">
    <property type="protein sequence ID" value="SRAE_2000072150.1"/>
    <property type="gene ID" value="WBGene00260921"/>
</dbReference>
<dbReference type="Proteomes" id="UP000035682">
    <property type="component" value="Unplaced"/>
</dbReference>
<dbReference type="AlphaFoldDB" id="A0A090L8D5"/>
<evidence type="ECO:0000313" key="3">
    <source>
        <dbReference type="WBParaSite" id="SRAE_2000072150.1"/>
    </source>
</evidence>
<dbReference type="EMBL" id="LN609529">
    <property type="protein sequence ID" value="CEF66051.1"/>
    <property type="molecule type" value="Genomic_DNA"/>
</dbReference>
<sequence length="254" mass="30158">MVAQRKTLLATYNYPYQIPSKVMKNNKLNDLTKISLNTLYRTSSKKFEKKYKRRYNENGTISQDISIKRGSYVTKKLINNNATLQNVASKKNFDSREEKLGTNNLLLHDADVESIRKKYNLPLNRKVQKDFVLGFRINYYQSISLTSFKNYINLMELFYTTFTYNIVAKKNDNNNYLISFNYFDEKDVYNVFKTVYKLTFLNIHTNKCHQESHSVQRDQKSFSIPKEPHFICLFEMYQQGLTEKENYGKGLFIF</sequence>
<evidence type="ECO:0000313" key="1">
    <source>
        <dbReference type="EMBL" id="CEF66051.1"/>
    </source>
</evidence>
<accession>A0A090L8D5</accession>